<dbReference type="EMBL" id="BMIB01000004">
    <property type="protein sequence ID" value="GGH74426.1"/>
    <property type="molecule type" value="Genomic_DNA"/>
</dbReference>
<dbReference type="PANTHER" id="PTHR35801">
    <property type="entry name" value="PHOSPHOSERINE PHOSPHATASE RSBX"/>
    <property type="match status" value="1"/>
</dbReference>
<dbReference type="Pfam" id="PF07228">
    <property type="entry name" value="SpoIIE"/>
    <property type="match status" value="1"/>
</dbReference>
<comment type="caution">
    <text evidence="2">The sequence shown here is derived from an EMBL/GenBank/DDBJ whole genome shotgun (WGS) entry which is preliminary data.</text>
</comment>
<dbReference type="RefSeq" id="WP_188955086.1">
    <property type="nucleotide sequence ID" value="NZ_BMIB01000004.1"/>
</dbReference>
<sequence length="339" mass="36802">MAKPHHIAFDVTDRSYLALIKKDIHSLALQVDFTATKVAEIDIVVAELASNLLKYGKEGQLLVKSVSEHNYSGIELISIDKGPGMSDVSRMLEDGVSTGNTLGQGLGAIKRLSDVFQVYTVKGWGTVVLSRIFNKPPAPHKRMLAEVRSIVVPKPGETFCGDAMCCKYTPHSVSILLGDGLGHGPEAAKVATAAVNAFQECTESSPAEVIRYIHQAVRKTRGLVGTVATFNFTSRSWLVCGVGNISCRIGSSTDQFKNNLSYNGIIGMNIPSTINDQEIAWVPGQQILLYSDGLKSRLELYRNPAIYKHDASILAAALYKDYARQTDDMSVVVGKINLT</sequence>
<dbReference type="InterPro" id="IPR036457">
    <property type="entry name" value="PPM-type-like_dom_sf"/>
</dbReference>
<dbReference type="PANTHER" id="PTHR35801:SF1">
    <property type="entry name" value="PHOSPHOSERINE PHOSPHATASE RSBX"/>
    <property type="match status" value="1"/>
</dbReference>
<organism evidence="2 3">
    <name type="scientific">Filimonas zeae</name>
    <dbReference type="NCBI Taxonomy" id="1737353"/>
    <lineage>
        <taxon>Bacteria</taxon>
        <taxon>Pseudomonadati</taxon>
        <taxon>Bacteroidota</taxon>
        <taxon>Chitinophagia</taxon>
        <taxon>Chitinophagales</taxon>
        <taxon>Chitinophagaceae</taxon>
        <taxon>Filimonas</taxon>
    </lineage>
</organism>
<reference evidence="2" key="2">
    <citation type="submission" date="2020-09" db="EMBL/GenBank/DDBJ databases">
        <authorList>
            <person name="Sun Q."/>
            <person name="Zhou Y."/>
        </authorList>
    </citation>
    <scope>NUCLEOTIDE SEQUENCE</scope>
    <source>
        <strain evidence="2">CGMCC 1.15290</strain>
    </source>
</reference>
<dbReference type="SUPFAM" id="SSF55874">
    <property type="entry name" value="ATPase domain of HSP90 chaperone/DNA topoisomerase II/histidine kinase"/>
    <property type="match status" value="1"/>
</dbReference>
<dbReference type="InterPro" id="IPR003594">
    <property type="entry name" value="HATPase_dom"/>
</dbReference>
<name>A0A917IZU2_9BACT</name>
<proteinExistence type="predicted"/>
<dbReference type="Gene3D" id="3.60.40.10">
    <property type="entry name" value="PPM-type phosphatase domain"/>
    <property type="match status" value="1"/>
</dbReference>
<protein>
    <submittedName>
        <fullName evidence="2">TorS-related protein</fullName>
    </submittedName>
</protein>
<dbReference type="Pfam" id="PF13581">
    <property type="entry name" value="HATPase_c_2"/>
    <property type="match status" value="1"/>
</dbReference>
<dbReference type="CDD" id="cd16934">
    <property type="entry name" value="HATPase_RsbT-like"/>
    <property type="match status" value="1"/>
</dbReference>
<evidence type="ECO:0000313" key="3">
    <source>
        <dbReference type="Proteomes" id="UP000627292"/>
    </source>
</evidence>
<dbReference type="Gene3D" id="3.30.565.10">
    <property type="entry name" value="Histidine kinase-like ATPase, C-terminal domain"/>
    <property type="match status" value="1"/>
</dbReference>
<dbReference type="InterPro" id="IPR001932">
    <property type="entry name" value="PPM-type_phosphatase-like_dom"/>
</dbReference>
<evidence type="ECO:0000313" key="2">
    <source>
        <dbReference type="EMBL" id="GGH74426.1"/>
    </source>
</evidence>
<dbReference type="InterPro" id="IPR039248">
    <property type="entry name" value="Ptase_RsbX"/>
</dbReference>
<accession>A0A917IZU2</accession>
<dbReference type="SUPFAM" id="SSF81606">
    <property type="entry name" value="PP2C-like"/>
    <property type="match status" value="1"/>
</dbReference>
<keyword evidence="3" id="KW-1185">Reference proteome</keyword>
<evidence type="ECO:0000259" key="1">
    <source>
        <dbReference type="SMART" id="SM00331"/>
    </source>
</evidence>
<dbReference type="SMART" id="SM00331">
    <property type="entry name" value="PP2C_SIG"/>
    <property type="match status" value="1"/>
</dbReference>
<feature type="domain" description="PPM-type phosphatase" evidence="1">
    <location>
        <begin position="144"/>
        <end position="336"/>
    </location>
</feature>
<dbReference type="Proteomes" id="UP000627292">
    <property type="component" value="Unassembled WGS sequence"/>
</dbReference>
<reference evidence="2" key="1">
    <citation type="journal article" date="2014" name="Int. J. Syst. Evol. Microbiol.">
        <title>Complete genome sequence of Corynebacterium casei LMG S-19264T (=DSM 44701T), isolated from a smear-ripened cheese.</title>
        <authorList>
            <consortium name="US DOE Joint Genome Institute (JGI-PGF)"/>
            <person name="Walter F."/>
            <person name="Albersmeier A."/>
            <person name="Kalinowski J."/>
            <person name="Ruckert C."/>
        </authorList>
    </citation>
    <scope>NUCLEOTIDE SEQUENCE</scope>
    <source>
        <strain evidence="2">CGMCC 1.15290</strain>
    </source>
</reference>
<dbReference type="InterPro" id="IPR036890">
    <property type="entry name" value="HATPase_C_sf"/>
</dbReference>
<gene>
    <name evidence="2" type="ORF">GCM10011379_36990</name>
</gene>
<dbReference type="AlphaFoldDB" id="A0A917IZU2"/>